<keyword evidence="2" id="KW-1185">Reference proteome</keyword>
<organism evidence="1 2">
    <name type="scientific">Saccharicrinis fermentans DSM 9555 = JCM 21142</name>
    <dbReference type="NCBI Taxonomy" id="869213"/>
    <lineage>
        <taxon>Bacteria</taxon>
        <taxon>Pseudomonadati</taxon>
        <taxon>Bacteroidota</taxon>
        <taxon>Bacteroidia</taxon>
        <taxon>Marinilabiliales</taxon>
        <taxon>Marinilabiliaceae</taxon>
        <taxon>Saccharicrinis</taxon>
    </lineage>
</organism>
<proteinExistence type="predicted"/>
<dbReference type="eggNOG" id="COG0627">
    <property type="taxonomic scope" value="Bacteria"/>
</dbReference>
<dbReference type="RefSeq" id="WP_044214051.1">
    <property type="nucleotide sequence ID" value="NZ_BAMD01000067.1"/>
</dbReference>
<dbReference type="AlphaFoldDB" id="W7YRM2"/>
<reference evidence="1 2" key="1">
    <citation type="journal article" date="2014" name="Genome Announc.">
        <title>Draft Genome Sequence of Cytophaga fermentans JCM 21142T, a Facultative Anaerobe Isolated from Marine Mud.</title>
        <authorList>
            <person name="Starns D."/>
            <person name="Oshima K."/>
            <person name="Suda W."/>
            <person name="Iino T."/>
            <person name="Yuki M."/>
            <person name="Inoue J."/>
            <person name="Kitamura K."/>
            <person name="Iida T."/>
            <person name="Darby A."/>
            <person name="Hattori M."/>
            <person name="Ohkuma M."/>
        </authorList>
    </citation>
    <scope>NUCLEOTIDE SEQUENCE [LARGE SCALE GENOMIC DNA]</scope>
    <source>
        <strain evidence="1 2">JCM 21142</strain>
    </source>
</reference>
<evidence type="ECO:0008006" key="3">
    <source>
        <dbReference type="Google" id="ProtNLM"/>
    </source>
</evidence>
<dbReference type="Proteomes" id="UP000019402">
    <property type="component" value="Unassembled WGS sequence"/>
</dbReference>
<evidence type="ECO:0000313" key="2">
    <source>
        <dbReference type="Proteomes" id="UP000019402"/>
    </source>
</evidence>
<dbReference type="EMBL" id="BAMD01000067">
    <property type="protein sequence ID" value="GAF05079.1"/>
    <property type="molecule type" value="Genomic_DNA"/>
</dbReference>
<accession>W7YRM2</accession>
<gene>
    <name evidence="1" type="ORF">JCM21142_93802</name>
</gene>
<sequence>MIKRPFKILKQLFLLFFALISGINVRGQVYQWSVPVKNIISSETNNNPMAFLWIPENCQQVKSVVFSQQNMCEETLFNHPQFRKNMTELGFAIVWVTPGIDQQWDVSKGCQKAFDQIMKDLARVSGYGELKNVPIVPLGHSAMATFPWNFAAWNPNRTLAIISYKGDAPRTNLCGYGRENLEWGRNRNIDGIPGIMIEGEYEWWEARVNPALAFRIMYPKSCISFLYDAGQGHFDVADKVVAYINLFLNKAAQYRLPEELGSDDPVQLIQLNPQKGWFAERWYTDKTKREKPALFGKYKGDMHDAFWYFDEEIAKATETYYASSKGKEYQYIGFVQNGEILHFNENSHARIKGEFSPEEDGVTFYFDACFTDTLRKQKVGNHAPGKPVIDIINGPVIKMNDTTFRVSFNRMGLDNPRRTGDIWLLAHHSGDNKYKSSVQQFNLRIPYKLEEGAEQTIDFEFIPDQTGNVGSLPLNATASSGLPVYFYVKEGPAKVVGDKLVFTTIPPKSKFPVKVTVVAWQYGNIKEPKIQTANPVGRSFLIMNNH</sequence>
<protein>
    <recommendedName>
        <fullName evidence="3">Alpha/beta hydrolase family protein</fullName>
    </recommendedName>
</protein>
<dbReference type="STRING" id="869213.GCA_000517085_01099"/>
<evidence type="ECO:0000313" key="1">
    <source>
        <dbReference type="EMBL" id="GAF05079.1"/>
    </source>
</evidence>
<comment type="caution">
    <text evidence="1">The sequence shown here is derived from an EMBL/GenBank/DDBJ whole genome shotgun (WGS) entry which is preliminary data.</text>
</comment>
<name>W7YRM2_9BACT</name>